<evidence type="ECO:0000256" key="6">
    <source>
        <dbReference type="HAMAP-Rule" id="MF_00337"/>
    </source>
</evidence>
<dbReference type="RefSeq" id="WP_091791260.1">
    <property type="nucleotide sequence ID" value="NZ_FNAF01000002.1"/>
</dbReference>
<comment type="subunit">
    <text evidence="6">Heterooligomer composed of large and small subunits.</text>
</comment>
<dbReference type="OrthoDB" id="1771251at2"/>
<protein>
    <recommendedName>
        <fullName evidence="6">Exodeoxyribonuclease 7 small subunit</fullName>
        <ecNumber evidence="6">3.1.11.6</ecNumber>
    </recommendedName>
    <alternativeName>
        <fullName evidence="6">Exodeoxyribonuclease VII small subunit</fullName>
        <shortName evidence="6">Exonuclease VII small subunit</shortName>
    </alternativeName>
</protein>
<dbReference type="GO" id="GO:0009318">
    <property type="term" value="C:exodeoxyribonuclease VII complex"/>
    <property type="evidence" value="ECO:0007669"/>
    <property type="project" value="UniProtKB-UniRule"/>
</dbReference>
<dbReference type="GO" id="GO:0008855">
    <property type="term" value="F:exodeoxyribonuclease VII activity"/>
    <property type="evidence" value="ECO:0007669"/>
    <property type="project" value="UniProtKB-UniRule"/>
</dbReference>
<keyword evidence="2 6" id="KW-0963">Cytoplasm</keyword>
<evidence type="ECO:0000256" key="2">
    <source>
        <dbReference type="ARBA" id="ARBA00022490"/>
    </source>
</evidence>
<dbReference type="STRING" id="2741.SAMN04489866_102258"/>
<dbReference type="PANTHER" id="PTHR34137:SF1">
    <property type="entry name" value="EXODEOXYRIBONUCLEASE 7 SMALL SUBUNIT"/>
    <property type="match status" value="1"/>
</dbReference>
<sequence length="81" mass="8676">MDKAKSENISFEAALAELDTVLNALEKGDIPLEDALAHYQRGMALAAVCQQKLATVEEKIEILQADGSLSAVDPAEGGRYE</sequence>
<comment type="function">
    <text evidence="6">Bidirectionally degrades single-stranded DNA into large acid-insoluble oligonucleotides, which are then degraded further into small acid-soluble oligonucleotides.</text>
</comment>
<dbReference type="Proteomes" id="UP000198995">
    <property type="component" value="Unassembled WGS sequence"/>
</dbReference>
<dbReference type="HAMAP" id="MF_00337">
    <property type="entry name" value="Exonuc_7_S"/>
    <property type="match status" value="1"/>
</dbReference>
<evidence type="ECO:0000256" key="3">
    <source>
        <dbReference type="ARBA" id="ARBA00022722"/>
    </source>
</evidence>
<dbReference type="InterPro" id="IPR003761">
    <property type="entry name" value="Exonuc_VII_S"/>
</dbReference>
<evidence type="ECO:0000256" key="1">
    <source>
        <dbReference type="ARBA" id="ARBA00009998"/>
    </source>
</evidence>
<comment type="subcellular location">
    <subcellularLocation>
        <location evidence="6">Cytoplasm</location>
    </subcellularLocation>
</comment>
<evidence type="ECO:0000256" key="4">
    <source>
        <dbReference type="ARBA" id="ARBA00022801"/>
    </source>
</evidence>
<dbReference type="PANTHER" id="PTHR34137">
    <property type="entry name" value="EXODEOXYRIBONUCLEASE 7 SMALL SUBUNIT"/>
    <property type="match status" value="1"/>
</dbReference>
<keyword evidence="4 6" id="KW-0378">Hydrolase</keyword>
<dbReference type="EMBL" id="FNAF01000002">
    <property type="protein sequence ID" value="SDD33305.1"/>
    <property type="molecule type" value="Genomic_DNA"/>
</dbReference>
<evidence type="ECO:0000313" key="7">
    <source>
        <dbReference type="EMBL" id="SDD33305.1"/>
    </source>
</evidence>
<keyword evidence="8" id="KW-1185">Reference proteome</keyword>
<dbReference type="SUPFAM" id="SSF116842">
    <property type="entry name" value="XseB-like"/>
    <property type="match status" value="1"/>
</dbReference>
<dbReference type="GO" id="GO:0006308">
    <property type="term" value="P:DNA catabolic process"/>
    <property type="evidence" value="ECO:0007669"/>
    <property type="project" value="UniProtKB-UniRule"/>
</dbReference>
<proteinExistence type="inferred from homology"/>
<keyword evidence="3 6" id="KW-0540">Nuclease</keyword>
<evidence type="ECO:0000256" key="5">
    <source>
        <dbReference type="ARBA" id="ARBA00022839"/>
    </source>
</evidence>
<name>A0A1G6TYD8_PEPNI</name>
<dbReference type="EC" id="3.1.11.6" evidence="6"/>
<accession>A0A1G6TYD8</accession>
<dbReference type="AlphaFoldDB" id="A0A1G6TYD8"/>
<dbReference type="Gene3D" id="1.10.287.1040">
    <property type="entry name" value="Exonuclease VII, small subunit"/>
    <property type="match status" value="1"/>
</dbReference>
<dbReference type="NCBIfam" id="TIGR01280">
    <property type="entry name" value="xseB"/>
    <property type="match status" value="1"/>
</dbReference>
<dbReference type="InterPro" id="IPR037004">
    <property type="entry name" value="Exonuc_VII_ssu_sf"/>
</dbReference>
<evidence type="ECO:0000313" key="8">
    <source>
        <dbReference type="Proteomes" id="UP000198995"/>
    </source>
</evidence>
<dbReference type="Pfam" id="PF02609">
    <property type="entry name" value="Exonuc_VII_S"/>
    <property type="match status" value="1"/>
</dbReference>
<dbReference type="GO" id="GO:0005829">
    <property type="term" value="C:cytosol"/>
    <property type="evidence" value="ECO:0007669"/>
    <property type="project" value="TreeGrafter"/>
</dbReference>
<organism evidence="7 8">
    <name type="scientific">Peptococcus niger</name>
    <dbReference type="NCBI Taxonomy" id="2741"/>
    <lineage>
        <taxon>Bacteria</taxon>
        <taxon>Bacillati</taxon>
        <taxon>Bacillota</taxon>
        <taxon>Clostridia</taxon>
        <taxon>Eubacteriales</taxon>
        <taxon>Peptococcaceae</taxon>
        <taxon>Peptococcus</taxon>
    </lineage>
</organism>
<keyword evidence="5 6" id="KW-0269">Exonuclease</keyword>
<reference evidence="7 8" key="1">
    <citation type="submission" date="2016-10" db="EMBL/GenBank/DDBJ databases">
        <authorList>
            <person name="de Groot N.N."/>
        </authorList>
    </citation>
    <scope>NUCLEOTIDE SEQUENCE [LARGE SCALE GENOMIC DNA]</scope>
    <source>
        <strain evidence="7 8">DSM 20475</strain>
    </source>
</reference>
<comment type="catalytic activity">
    <reaction evidence="6">
        <text>Exonucleolytic cleavage in either 5'- to 3'- or 3'- to 5'-direction to yield nucleoside 5'-phosphates.</text>
        <dbReference type="EC" id="3.1.11.6"/>
    </reaction>
</comment>
<gene>
    <name evidence="6" type="primary">xseB</name>
    <name evidence="7" type="ORF">SAMN04489866_102258</name>
</gene>
<comment type="similarity">
    <text evidence="1 6">Belongs to the XseB family.</text>
</comment>